<name>A0A553HWD1_9PEZI</name>
<protein>
    <submittedName>
        <fullName evidence="1">Uncharacterized protein</fullName>
    </submittedName>
</protein>
<sequence length="120" mass="13818">MEQVNGNIWCNPGRWKTWLRPVVPDADINMMHLCKTTSPSSSLVTADRSTKRLAREPLCFKRRATASSNSPSILVKLFRYVQDWPMLLDDRRQVKAHDPEPHPALKEDSVFSLRAKSSIW</sequence>
<comment type="caution">
    <text evidence="1">The sequence shown here is derived from an EMBL/GenBank/DDBJ whole genome shotgun (WGS) entry which is preliminary data.</text>
</comment>
<keyword evidence="2" id="KW-1185">Reference proteome</keyword>
<dbReference type="Proteomes" id="UP000319160">
    <property type="component" value="Unassembled WGS sequence"/>
</dbReference>
<dbReference type="EMBL" id="VFLP01000038">
    <property type="protein sequence ID" value="TRX92250.1"/>
    <property type="molecule type" value="Genomic_DNA"/>
</dbReference>
<reference evidence="2" key="1">
    <citation type="submission" date="2019-06" db="EMBL/GenBank/DDBJ databases">
        <title>Draft genome sequence of the griseofulvin-producing fungus Xylaria cubensis strain G536.</title>
        <authorList>
            <person name="Mead M.E."/>
            <person name="Raja H.A."/>
            <person name="Steenwyk J.L."/>
            <person name="Knowles S.L."/>
            <person name="Oberlies N.H."/>
            <person name="Rokas A."/>
        </authorList>
    </citation>
    <scope>NUCLEOTIDE SEQUENCE [LARGE SCALE GENOMIC DNA]</scope>
    <source>
        <strain evidence="2">G536</strain>
    </source>
</reference>
<evidence type="ECO:0000313" key="2">
    <source>
        <dbReference type="Proteomes" id="UP000319160"/>
    </source>
</evidence>
<accession>A0A553HWD1</accession>
<gene>
    <name evidence="1" type="ORF">FHL15_006865</name>
</gene>
<evidence type="ECO:0000313" key="1">
    <source>
        <dbReference type="EMBL" id="TRX92250.1"/>
    </source>
</evidence>
<proteinExistence type="predicted"/>
<dbReference type="AlphaFoldDB" id="A0A553HWD1"/>
<organism evidence="1 2">
    <name type="scientific">Xylaria flabelliformis</name>
    <dbReference type="NCBI Taxonomy" id="2512241"/>
    <lineage>
        <taxon>Eukaryota</taxon>
        <taxon>Fungi</taxon>
        <taxon>Dikarya</taxon>
        <taxon>Ascomycota</taxon>
        <taxon>Pezizomycotina</taxon>
        <taxon>Sordariomycetes</taxon>
        <taxon>Xylariomycetidae</taxon>
        <taxon>Xylariales</taxon>
        <taxon>Xylariaceae</taxon>
        <taxon>Xylaria</taxon>
    </lineage>
</organism>